<dbReference type="InterPro" id="IPR036513">
    <property type="entry name" value="STAS_dom_sf"/>
</dbReference>
<dbReference type="InterPro" id="IPR003658">
    <property type="entry name" value="Anti-sigma_ant"/>
</dbReference>
<dbReference type="Proteomes" id="UP000190539">
    <property type="component" value="Unassembled WGS sequence"/>
</dbReference>
<feature type="domain" description="STAS" evidence="3">
    <location>
        <begin position="17"/>
        <end position="115"/>
    </location>
</feature>
<dbReference type="GO" id="GO:0043856">
    <property type="term" value="F:anti-sigma factor antagonist activity"/>
    <property type="evidence" value="ECO:0007669"/>
    <property type="project" value="InterPro"/>
</dbReference>
<comment type="caution">
    <text evidence="4">The sequence shown here is derived from an EMBL/GenBank/DDBJ whole genome shotgun (WGS) entry which is preliminary data.</text>
</comment>
<organism evidence="4 5">
    <name type="scientific">Streptomyces tsukubensis</name>
    <dbReference type="NCBI Taxonomy" id="83656"/>
    <lineage>
        <taxon>Bacteria</taxon>
        <taxon>Bacillati</taxon>
        <taxon>Actinomycetota</taxon>
        <taxon>Actinomycetes</taxon>
        <taxon>Kitasatosporales</taxon>
        <taxon>Streptomycetaceae</taxon>
        <taxon>Streptomyces</taxon>
    </lineage>
</organism>
<dbReference type="AlphaFoldDB" id="A0A1V4A0Z7"/>
<sequence length="125" mass="13710">MTDHQTLSRTRPAEHRVVCASGELDLVTVPELAERLHSAMRSMPVARVVVDLRDVTFADAALLGLLCPALPRAVESGGWLRLVYTKAILHRLLQATDLTDTFPCYPTPEAAAEGRYVTEAAARRT</sequence>
<dbReference type="InterPro" id="IPR002645">
    <property type="entry name" value="STAS_dom"/>
</dbReference>
<reference evidence="4 5" key="1">
    <citation type="submission" date="2017-02" db="EMBL/GenBank/DDBJ databases">
        <title>Draft Genome Sequence of Streptomyces tsukubaensis F601, a Producer of the immunosuppressant tacrolimus FK506.</title>
        <authorList>
            <person name="Zong G."/>
            <person name="Zhong C."/>
            <person name="Fu J."/>
            <person name="Qin R."/>
            <person name="Cao G."/>
        </authorList>
    </citation>
    <scope>NUCLEOTIDE SEQUENCE [LARGE SCALE GENOMIC DNA]</scope>
    <source>
        <strain evidence="4 5">F601</strain>
    </source>
</reference>
<evidence type="ECO:0000313" key="5">
    <source>
        <dbReference type="Proteomes" id="UP000190539"/>
    </source>
</evidence>
<dbReference type="CDD" id="cd07043">
    <property type="entry name" value="STAS_anti-anti-sigma_factors"/>
    <property type="match status" value="1"/>
</dbReference>
<comment type="similarity">
    <text evidence="1 2">Belongs to the anti-sigma-factor antagonist family.</text>
</comment>
<dbReference type="PANTHER" id="PTHR33495">
    <property type="entry name" value="ANTI-SIGMA FACTOR ANTAGONIST TM_1081-RELATED-RELATED"/>
    <property type="match status" value="1"/>
</dbReference>
<gene>
    <name evidence="4" type="ORF">B1H18_30710</name>
</gene>
<dbReference type="PANTHER" id="PTHR33495:SF2">
    <property type="entry name" value="ANTI-SIGMA FACTOR ANTAGONIST TM_1081-RELATED"/>
    <property type="match status" value="1"/>
</dbReference>
<evidence type="ECO:0000256" key="2">
    <source>
        <dbReference type="RuleBase" id="RU003749"/>
    </source>
</evidence>
<proteinExistence type="inferred from homology"/>
<dbReference type="STRING" id="83656.B1H18_30710"/>
<name>A0A1V4A0Z7_9ACTN</name>
<dbReference type="SUPFAM" id="SSF52091">
    <property type="entry name" value="SpoIIaa-like"/>
    <property type="match status" value="1"/>
</dbReference>
<dbReference type="EMBL" id="MVFC01000041">
    <property type="protein sequence ID" value="OON72171.1"/>
    <property type="molecule type" value="Genomic_DNA"/>
</dbReference>
<dbReference type="NCBIfam" id="TIGR00377">
    <property type="entry name" value="ant_ant_sig"/>
    <property type="match status" value="1"/>
</dbReference>
<protein>
    <recommendedName>
        <fullName evidence="2">Anti-sigma factor antagonist</fullName>
    </recommendedName>
</protein>
<evidence type="ECO:0000256" key="1">
    <source>
        <dbReference type="ARBA" id="ARBA00009013"/>
    </source>
</evidence>
<evidence type="ECO:0000259" key="3">
    <source>
        <dbReference type="PROSITE" id="PS50801"/>
    </source>
</evidence>
<accession>A0A1V4A0Z7</accession>
<keyword evidence="5" id="KW-1185">Reference proteome</keyword>
<dbReference type="Pfam" id="PF01740">
    <property type="entry name" value="STAS"/>
    <property type="match status" value="1"/>
</dbReference>
<evidence type="ECO:0000313" key="4">
    <source>
        <dbReference type="EMBL" id="OON72171.1"/>
    </source>
</evidence>
<dbReference type="PROSITE" id="PS50801">
    <property type="entry name" value="STAS"/>
    <property type="match status" value="1"/>
</dbReference>
<dbReference type="RefSeq" id="WP_179120336.1">
    <property type="nucleotide sequence ID" value="NZ_CP045178.1"/>
</dbReference>
<dbReference type="Gene3D" id="3.30.750.24">
    <property type="entry name" value="STAS domain"/>
    <property type="match status" value="1"/>
</dbReference>